<sequence length="136" mass="15160">MKKLLLGSLLALSLSLSAQTSEKNVPLARKDYDSFMKIKGLNAFKTFTDVPEEVTQVSAGTVVLKTVAKTPQYTLTITADGEWQFAMSAKKQTYYLRFVSGNLVGYSLFIQPTGETSLVYYDNNKVVFQENLKVVK</sequence>
<organism evidence="2 3">
    <name type="scientific">Flavobacterium zepuense</name>
    <dbReference type="NCBI Taxonomy" id="2593302"/>
    <lineage>
        <taxon>Bacteria</taxon>
        <taxon>Pseudomonadati</taxon>
        <taxon>Bacteroidota</taxon>
        <taxon>Flavobacteriia</taxon>
        <taxon>Flavobacteriales</taxon>
        <taxon>Flavobacteriaceae</taxon>
        <taxon>Flavobacterium</taxon>
    </lineage>
</organism>
<evidence type="ECO:0000313" key="3">
    <source>
        <dbReference type="Proteomes" id="UP000320643"/>
    </source>
</evidence>
<keyword evidence="3" id="KW-1185">Reference proteome</keyword>
<dbReference type="AlphaFoldDB" id="A0A552V1L6"/>
<name>A0A552V1L6_9FLAO</name>
<accession>A0A552V1L6</accession>
<protein>
    <submittedName>
        <fullName evidence="2">Uncharacterized protein</fullName>
    </submittedName>
</protein>
<dbReference type="OrthoDB" id="9926597at2"/>
<feature type="chain" id="PRO_5022087070" evidence="1">
    <location>
        <begin position="21"/>
        <end position="136"/>
    </location>
</feature>
<dbReference type="EMBL" id="VJVZ01000006">
    <property type="protein sequence ID" value="TRW24366.1"/>
    <property type="molecule type" value="Genomic_DNA"/>
</dbReference>
<dbReference type="RefSeq" id="WP_143373446.1">
    <property type="nucleotide sequence ID" value="NZ_VJVZ01000006.1"/>
</dbReference>
<comment type="caution">
    <text evidence="2">The sequence shown here is derived from an EMBL/GenBank/DDBJ whole genome shotgun (WGS) entry which is preliminary data.</text>
</comment>
<reference evidence="2 3" key="1">
    <citation type="submission" date="2019-07" db="EMBL/GenBank/DDBJ databases">
        <title>Flavobacterium sp. nov., isolated from glacier ice.</title>
        <authorList>
            <person name="Liu Q."/>
            <person name="Xin Y.-H."/>
        </authorList>
    </citation>
    <scope>NUCLEOTIDE SEQUENCE [LARGE SCALE GENOMIC DNA]</scope>
    <source>
        <strain evidence="2 3">ZT4R6</strain>
    </source>
</reference>
<evidence type="ECO:0000256" key="1">
    <source>
        <dbReference type="SAM" id="SignalP"/>
    </source>
</evidence>
<keyword evidence="1" id="KW-0732">Signal</keyword>
<evidence type="ECO:0000313" key="2">
    <source>
        <dbReference type="EMBL" id="TRW24366.1"/>
    </source>
</evidence>
<gene>
    <name evidence="2" type="ORF">FMM05_11075</name>
</gene>
<proteinExistence type="predicted"/>
<feature type="signal peptide" evidence="1">
    <location>
        <begin position="1"/>
        <end position="20"/>
    </location>
</feature>
<dbReference type="Proteomes" id="UP000320643">
    <property type="component" value="Unassembled WGS sequence"/>
</dbReference>